<accession>G2YE79</accession>
<dbReference type="Proteomes" id="UP000008177">
    <property type="component" value="Unplaced contigs"/>
</dbReference>
<name>G2YE79_BOTF4</name>
<evidence type="ECO:0000313" key="1">
    <source>
        <dbReference type="EMBL" id="CCD50077.1"/>
    </source>
</evidence>
<dbReference type="HOGENOM" id="CLU_2849431_0_0_1"/>
<dbReference type="EMBL" id="FQ790322">
    <property type="protein sequence ID" value="CCD50077.1"/>
    <property type="molecule type" value="Genomic_DNA"/>
</dbReference>
<gene>
    <name evidence="1" type="ORF">BofuT4_uP093490.1</name>
</gene>
<dbReference type="InParanoid" id="G2YE79"/>
<protein>
    <submittedName>
        <fullName evidence="1">Uncharacterized protein</fullName>
    </submittedName>
</protein>
<organism evidence="1 2">
    <name type="scientific">Botryotinia fuckeliana (strain T4)</name>
    <name type="common">Noble rot fungus</name>
    <name type="synonym">Botrytis cinerea</name>
    <dbReference type="NCBI Taxonomy" id="999810"/>
    <lineage>
        <taxon>Eukaryota</taxon>
        <taxon>Fungi</taxon>
        <taxon>Dikarya</taxon>
        <taxon>Ascomycota</taxon>
        <taxon>Pezizomycotina</taxon>
        <taxon>Leotiomycetes</taxon>
        <taxon>Helotiales</taxon>
        <taxon>Sclerotiniaceae</taxon>
        <taxon>Botrytis</taxon>
    </lineage>
</organism>
<dbReference type="AlphaFoldDB" id="G2YE79"/>
<proteinExistence type="predicted"/>
<sequence>MTFLFKLSSNISSCLIKSFPRRQSNKIPFNPISTIDKATACIRVSVRFRSVFHVLERSRRAKMIR</sequence>
<evidence type="ECO:0000313" key="2">
    <source>
        <dbReference type="Proteomes" id="UP000008177"/>
    </source>
</evidence>
<reference evidence="2" key="1">
    <citation type="journal article" date="2011" name="PLoS Genet.">
        <title>Genomic analysis of the necrotrophic fungal pathogens Sclerotinia sclerotiorum and Botrytis cinerea.</title>
        <authorList>
            <person name="Amselem J."/>
            <person name="Cuomo C.A."/>
            <person name="van Kan J.A."/>
            <person name="Viaud M."/>
            <person name="Benito E.P."/>
            <person name="Couloux A."/>
            <person name="Coutinho P.M."/>
            <person name="de Vries R.P."/>
            <person name="Dyer P.S."/>
            <person name="Fillinger S."/>
            <person name="Fournier E."/>
            <person name="Gout L."/>
            <person name="Hahn M."/>
            <person name="Kohn L."/>
            <person name="Lapalu N."/>
            <person name="Plummer K.M."/>
            <person name="Pradier J.M."/>
            <person name="Quevillon E."/>
            <person name="Sharon A."/>
            <person name="Simon A."/>
            <person name="ten Have A."/>
            <person name="Tudzynski B."/>
            <person name="Tudzynski P."/>
            <person name="Wincker P."/>
            <person name="Andrew M."/>
            <person name="Anthouard V."/>
            <person name="Beever R.E."/>
            <person name="Beffa R."/>
            <person name="Benoit I."/>
            <person name="Bouzid O."/>
            <person name="Brault B."/>
            <person name="Chen Z."/>
            <person name="Choquer M."/>
            <person name="Collemare J."/>
            <person name="Cotton P."/>
            <person name="Danchin E.G."/>
            <person name="Da Silva C."/>
            <person name="Gautier A."/>
            <person name="Giraud C."/>
            <person name="Giraud T."/>
            <person name="Gonzalez C."/>
            <person name="Grossetete S."/>
            <person name="Guldener U."/>
            <person name="Henrissat B."/>
            <person name="Howlett B.J."/>
            <person name="Kodira C."/>
            <person name="Kretschmer M."/>
            <person name="Lappartient A."/>
            <person name="Leroch M."/>
            <person name="Levis C."/>
            <person name="Mauceli E."/>
            <person name="Neuveglise C."/>
            <person name="Oeser B."/>
            <person name="Pearson M."/>
            <person name="Poulain J."/>
            <person name="Poussereau N."/>
            <person name="Quesneville H."/>
            <person name="Rascle C."/>
            <person name="Schumacher J."/>
            <person name="Segurens B."/>
            <person name="Sexton A."/>
            <person name="Silva E."/>
            <person name="Sirven C."/>
            <person name="Soanes D.M."/>
            <person name="Talbot N.J."/>
            <person name="Templeton M."/>
            <person name="Yandava C."/>
            <person name="Yarden O."/>
            <person name="Zeng Q."/>
            <person name="Rollins J.A."/>
            <person name="Lebrun M.H."/>
            <person name="Dickman M."/>
        </authorList>
    </citation>
    <scope>NUCLEOTIDE SEQUENCE [LARGE SCALE GENOMIC DNA]</scope>
    <source>
        <strain evidence="2">T4</strain>
    </source>
</reference>